<dbReference type="PROSITE" id="PS51352">
    <property type="entry name" value="THIOREDOXIN_2"/>
    <property type="match status" value="1"/>
</dbReference>
<feature type="region of interest" description="Disordered" evidence="1">
    <location>
        <begin position="339"/>
        <end position="480"/>
    </location>
</feature>
<feature type="compositionally biased region" description="Low complexity" evidence="1">
    <location>
        <begin position="116"/>
        <end position="129"/>
    </location>
</feature>
<feature type="compositionally biased region" description="Basic residues" evidence="1">
    <location>
        <begin position="71"/>
        <end position="82"/>
    </location>
</feature>
<name>A0A7S3L0T1_9STRA</name>
<dbReference type="InterPro" id="IPR032801">
    <property type="entry name" value="PXL2A/B/C"/>
</dbReference>
<feature type="compositionally biased region" description="Polar residues" evidence="1">
    <location>
        <begin position="346"/>
        <end position="363"/>
    </location>
</feature>
<reference evidence="3" key="1">
    <citation type="submission" date="2021-01" db="EMBL/GenBank/DDBJ databases">
        <authorList>
            <person name="Corre E."/>
            <person name="Pelletier E."/>
            <person name="Niang G."/>
            <person name="Scheremetjew M."/>
            <person name="Finn R."/>
            <person name="Kale V."/>
            <person name="Holt S."/>
            <person name="Cochrane G."/>
            <person name="Meng A."/>
            <person name="Brown T."/>
            <person name="Cohen L."/>
        </authorList>
    </citation>
    <scope>NUCLEOTIDE SEQUENCE</scope>
    <source>
        <strain evidence="3">CCMP127</strain>
    </source>
</reference>
<dbReference type="SUPFAM" id="SSF52833">
    <property type="entry name" value="Thioredoxin-like"/>
    <property type="match status" value="1"/>
</dbReference>
<feature type="domain" description="Thioredoxin" evidence="2">
    <location>
        <begin position="118"/>
        <end position="335"/>
    </location>
</feature>
<dbReference type="Gene3D" id="3.40.30.10">
    <property type="entry name" value="Glutaredoxin"/>
    <property type="match status" value="1"/>
</dbReference>
<sequence length="480" mass="53764">MPLPFREIRLPLAPPLYHWDDDSVVTFEDSLEGWRPVTSSSSSALTTLSASSSSAAEAPDCTSERALQTKALHKLPPRRPRRCVSPPRQRPKKLDIGSIPLKPLEFHKRPSPATGQEMSEQQQQQQQREQTLEYSAHSRKTFASHHSGASDNNTVVEIKYDSPQSLDSLVSSKQITPAPNTVTSNNGATLVFCIRRSGCGVCRGHGMQLSELAANFRDVTMLGVVKPEAVPEAQLLEFYTDYFNFPLYQDDDWKLFSALGDRQLSLWKLLKCIPKLAKRNEGKQIHNIPFGGDIWTHGGLLIFDAAGRVRFVYYEKYGEELDTEAIAWAIDQARQCPLNKDDTATRNDTSVMTKQTSTTSHLSTDSEEKTCTTSYPLTIQRTTSPWGRDIPPRRPKRNKQQQERNGVPRKPVRSSSPTPTQTNNNRDNTNKNSVTSSQSRIDAPPSVPRRTGSMSSTATQLSKHEQKATETIFANERIEI</sequence>
<dbReference type="InterPro" id="IPR013766">
    <property type="entry name" value="Thioredoxin_domain"/>
</dbReference>
<evidence type="ECO:0000256" key="1">
    <source>
        <dbReference type="SAM" id="MobiDB-lite"/>
    </source>
</evidence>
<feature type="compositionally biased region" description="Low complexity" evidence="1">
    <location>
        <begin position="418"/>
        <end position="435"/>
    </location>
</feature>
<organism evidence="3">
    <name type="scientific">Amphora coffeiformis</name>
    <dbReference type="NCBI Taxonomy" id="265554"/>
    <lineage>
        <taxon>Eukaryota</taxon>
        <taxon>Sar</taxon>
        <taxon>Stramenopiles</taxon>
        <taxon>Ochrophyta</taxon>
        <taxon>Bacillariophyta</taxon>
        <taxon>Bacillariophyceae</taxon>
        <taxon>Bacillariophycidae</taxon>
        <taxon>Thalassiophysales</taxon>
        <taxon>Catenulaceae</taxon>
        <taxon>Amphora</taxon>
    </lineage>
</organism>
<dbReference type="Pfam" id="PF13911">
    <property type="entry name" value="AhpC-TSA_2"/>
    <property type="match status" value="1"/>
</dbReference>
<protein>
    <recommendedName>
        <fullName evidence="2">Thioredoxin domain-containing protein</fullName>
    </recommendedName>
</protein>
<dbReference type="AlphaFoldDB" id="A0A7S3L0T1"/>
<feature type="compositionally biased region" description="Polar residues" evidence="1">
    <location>
        <begin position="371"/>
        <end position="385"/>
    </location>
</feature>
<accession>A0A7S3L0T1</accession>
<feature type="region of interest" description="Disordered" evidence="1">
    <location>
        <begin position="70"/>
        <end position="150"/>
    </location>
</feature>
<feature type="compositionally biased region" description="Polar residues" evidence="1">
    <location>
        <begin position="452"/>
        <end position="461"/>
    </location>
</feature>
<evidence type="ECO:0000313" key="3">
    <source>
        <dbReference type="EMBL" id="CAE0406122.1"/>
    </source>
</evidence>
<proteinExistence type="predicted"/>
<gene>
    <name evidence="3" type="ORF">ACOF00016_LOCUS4044</name>
</gene>
<dbReference type="InterPro" id="IPR036249">
    <property type="entry name" value="Thioredoxin-like_sf"/>
</dbReference>
<evidence type="ECO:0000259" key="2">
    <source>
        <dbReference type="PROSITE" id="PS51352"/>
    </source>
</evidence>
<dbReference type="EMBL" id="HBIM01004727">
    <property type="protein sequence ID" value="CAE0406122.1"/>
    <property type="molecule type" value="Transcribed_RNA"/>
</dbReference>